<feature type="domain" description="DNA (cytosine-5)-methyltransferase N-terminal" evidence="2">
    <location>
        <begin position="91"/>
        <end position="202"/>
    </location>
</feature>
<dbReference type="AlphaFoldDB" id="A0AAW0Q8C8"/>
<protein>
    <recommendedName>
        <fullName evidence="2">DNA (cytosine-5)-methyltransferase N-terminal domain-containing protein</fullName>
    </recommendedName>
</protein>
<evidence type="ECO:0000313" key="3">
    <source>
        <dbReference type="EMBL" id="KAK7940409.1"/>
    </source>
</evidence>
<feature type="compositionally biased region" description="Basic and acidic residues" evidence="1">
    <location>
        <begin position="88"/>
        <end position="97"/>
    </location>
</feature>
<proteinExistence type="predicted"/>
<feature type="compositionally biased region" description="Basic and acidic residues" evidence="1">
    <location>
        <begin position="110"/>
        <end position="125"/>
    </location>
</feature>
<feature type="region of interest" description="Disordered" evidence="1">
    <location>
        <begin position="55"/>
        <end position="164"/>
    </location>
</feature>
<name>A0AAW0Q8C8_9GOBI</name>
<feature type="compositionally biased region" description="Basic and acidic residues" evidence="1">
    <location>
        <begin position="136"/>
        <end position="159"/>
    </location>
</feature>
<evidence type="ECO:0000313" key="4">
    <source>
        <dbReference type="Proteomes" id="UP001460270"/>
    </source>
</evidence>
<dbReference type="InterPro" id="IPR054724">
    <property type="entry name" value="DNM3A_N"/>
</dbReference>
<organism evidence="3 4">
    <name type="scientific">Mugilogobius chulae</name>
    <name type="common">yellowstripe goby</name>
    <dbReference type="NCBI Taxonomy" id="88201"/>
    <lineage>
        <taxon>Eukaryota</taxon>
        <taxon>Metazoa</taxon>
        <taxon>Chordata</taxon>
        <taxon>Craniata</taxon>
        <taxon>Vertebrata</taxon>
        <taxon>Euteleostomi</taxon>
        <taxon>Actinopterygii</taxon>
        <taxon>Neopterygii</taxon>
        <taxon>Teleostei</taxon>
        <taxon>Neoteleostei</taxon>
        <taxon>Acanthomorphata</taxon>
        <taxon>Gobiaria</taxon>
        <taxon>Gobiiformes</taxon>
        <taxon>Gobioidei</taxon>
        <taxon>Gobiidae</taxon>
        <taxon>Gobionellinae</taxon>
        <taxon>Mugilogobius</taxon>
    </lineage>
</organism>
<evidence type="ECO:0000256" key="1">
    <source>
        <dbReference type="SAM" id="MobiDB-lite"/>
    </source>
</evidence>
<keyword evidence="4" id="KW-1185">Reference proteome</keyword>
<comment type="caution">
    <text evidence="3">The sequence shown here is derived from an EMBL/GenBank/DDBJ whole genome shotgun (WGS) entry which is preliminary data.</text>
</comment>
<reference evidence="4" key="1">
    <citation type="submission" date="2024-04" db="EMBL/GenBank/DDBJ databases">
        <title>Salinicola lusitanus LLJ914,a marine bacterium isolated from the Okinawa Trough.</title>
        <authorList>
            <person name="Li J."/>
        </authorList>
    </citation>
    <scope>NUCLEOTIDE SEQUENCE [LARGE SCALE GENOMIC DNA]</scope>
</reference>
<dbReference type="Proteomes" id="UP001460270">
    <property type="component" value="Unassembled WGS sequence"/>
</dbReference>
<gene>
    <name evidence="3" type="ORF">WMY93_003735</name>
</gene>
<accession>A0AAW0Q8C8</accession>
<feature type="compositionally biased region" description="Basic residues" evidence="1">
    <location>
        <begin position="126"/>
        <end position="135"/>
    </location>
</feature>
<dbReference type="Pfam" id="PF22855">
    <property type="entry name" value="DNM3A_N"/>
    <property type="match status" value="1"/>
</dbReference>
<sequence length="206" mass="23050">MKNQTSVDNCFLFKDAISVGYSGIGRSSMPHLHNGSLGLLRHAPPQSCFPKQERVELENGYPGERAHNGYPAERSERGIGHNGFPREAAARGAEEQRVGPPSLENGSVSPREEKPEVGREDETTAPRKKRGRRKLERPTKYVEHKEDDGADSVKKEGGRGRMRGGVGWEISLRQRPMPRVTFQAGDPYYISKRTREEWLAKLEDGG</sequence>
<evidence type="ECO:0000259" key="2">
    <source>
        <dbReference type="Pfam" id="PF22855"/>
    </source>
</evidence>
<dbReference type="EMBL" id="JBBPFD010000002">
    <property type="protein sequence ID" value="KAK7940409.1"/>
    <property type="molecule type" value="Genomic_DNA"/>
</dbReference>